<evidence type="ECO:0000313" key="3">
    <source>
        <dbReference type="Proteomes" id="UP000094819"/>
    </source>
</evidence>
<dbReference type="RefSeq" id="XP_019030722.1">
    <property type="nucleotide sequence ID" value="XM_019177141.1"/>
</dbReference>
<accession>A0A1E3J2L2</accession>
<gene>
    <name evidence="2" type="ORF">L198_05042</name>
</gene>
<keyword evidence="3" id="KW-1185">Reference proteome</keyword>
<dbReference type="GeneID" id="30194255"/>
<organism evidence="2 3">
    <name type="scientific">Cryptococcus wingfieldii CBS 7118</name>
    <dbReference type="NCBI Taxonomy" id="1295528"/>
    <lineage>
        <taxon>Eukaryota</taxon>
        <taxon>Fungi</taxon>
        <taxon>Dikarya</taxon>
        <taxon>Basidiomycota</taxon>
        <taxon>Agaricomycotina</taxon>
        <taxon>Tremellomycetes</taxon>
        <taxon>Tremellales</taxon>
        <taxon>Cryptococcaceae</taxon>
        <taxon>Cryptococcus</taxon>
    </lineage>
</organism>
<dbReference type="Proteomes" id="UP000094819">
    <property type="component" value="Unassembled WGS sequence"/>
</dbReference>
<feature type="chain" id="PRO_5009130082" evidence="1">
    <location>
        <begin position="18"/>
        <end position="115"/>
    </location>
</feature>
<dbReference type="EMBL" id="AWGH01000015">
    <property type="protein sequence ID" value="ODN94191.1"/>
    <property type="molecule type" value="Genomic_DNA"/>
</dbReference>
<dbReference type="OrthoDB" id="10437193at2759"/>
<feature type="signal peptide" evidence="1">
    <location>
        <begin position="1"/>
        <end position="17"/>
    </location>
</feature>
<protein>
    <submittedName>
        <fullName evidence="2">Uncharacterized protein</fullName>
    </submittedName>
</protein>
<evidence type="ECO:0000256" key="1">
    <source>
        <dbReference type="SAM" id="SignalP"/>
    </source>
</evidence>
<reference evidence="2 3" key="1">
    <citation type="submission" date="2016-06" db="EMBL/GenBank/DDBJ databases">
        <title>Evolution of pathogenesis and genome organization in the Tremellales.</title>
        <authorList>
            <person name="Cuomo C."/>
            <person name="Litvintseva A."/>
            <person name="Heitman J."/>
            <person name="Chen Y."/>
            <person name="Sun S."/>
            <person name="Springer D."/>
            <person name="Dromer F."/>
            <person name="Young S."/>
            <person name="Zeng Q."/>
            <person name="Chapman S."/>
            <person name="Gujja S."/>
            <person name="Saif S."/>
            <person name="Birren B."/>
        </authorList>
    </citation>
    <scope>NUCLEOTIDE SEQUENCE [LARGE SCALE GENOMIC DNA]</scope>
    <source>
        <strain evidence="2 3">CBS 7118</strain>
    </source>
</reference>
<dbReference type="AlphaFoldDB" id="A0A1E3J2L2"/>
<comment type="caution">
    <text evidence="2">The sequence shown here is derived from an EMBL/GenBank/DDBJ whole genome shotgun (WGS) entry which is preliminary data.</text>
</comment>
<keyword evidence="1" id="KW-0732">Signal</keyword>
<evidence type="ECO:0000313" key="2">
    <source>
        <dbReference type="EMBL" id="ODN94191.1"/>
    </source>
</evidence>
<sequence>MLISALTVFALLPLGLALPVAPVVDRAEPAIALAVDESTPAIASLAAPGVISVNAFGRAIASVASSDESLAFGALPRAAVQAAANDAASIDAFGRRDALPTAVITDTVPLDAFGK</sequence>
<proteinExistence type="predicted"/>
<name>A0A1E3J2L2_9TREE</name>